<evidence type="ECO:0000256" key="7">
    <source>
        <dbReference type="SAM" id="Phobius"/>
    </source>
</evidence>
<organism evidence="9 10">
    <name type="scientific">Jiella endophytica</name>
    <dbReference type="NCBI Taxonomy" id="2558362"/>
    <lineage>
        <taxon>Bacteria</taxon>
        <taxon>Pseudomonadati</taxon>
        <taxon>Pseudomonadota</taxon>
        <taxon>Alphaproteobacteria</taxon>
        <taxon>Hyphomicrobiales</taxon>
        <taxon>Aurantimonadaceae</taxon>
        <taxon>Jiella</taxon>
    </lineage>
</organism>
<dbReference type="EMBL" id="SOZD01000001">
    <property type="protein sequence ID" value="TFF27589.1"/>
    <property type="molecule type" value="Genomic_DNA"/>
</dbReference>
<dbReference type="InterPro" id="IPR036259">
    <property type="entry name" value="MFS_trans_sf"/>
</dbReference>
<dbReference type="Gene3D" id="1.20.1250.20">
    <property type="entry name" value="MFS general substrate transporter like domains"/>
    <property type="match status" value="1"/>
</dbReference>
<feature type="domain" description="Major facilitator superfamily (MFS) profile" evidence="8">
    <location>
        <begin position="23"/>
        <end position="521"/>
    </location>
</feature>
<reference evidence="9 10" key="1">
    <citation type="submission" date="2019-03" db="EMBL/GenBank/DDBJ databases">
        <title>Jiella endophytica sp. nov., a novel endophytic bacterium isolated from root of Ficus microcarpa Linn. f.</title>
        <authorList>
            <person name="Tuo L."/>
        </authorList>
    </citation>
    <scope>NUCLEOTIDE SEQUENCE [LARGE SCALE GENOMIC DNA]</scope>
    <source>
        <strain evidence="9 10">CBS5Q-3</strain>
    </source>
</reference>
<comment type="caution">
    <text evidence="9">The sequence shown here is derived from an EMBL/GenBank/DDBJ whole genome shotgun (WGS) entry which is preliminary data.</text>
</comment>
<dbReference type="RefSeq" id="WP_134760347.1">
    <property type="nucleotide sequence ID" value="NZ_SOZD01000001.1"/>
</dbReference>
<dbReference type="InterPro" id="IPR011701">
    <property type="entry name" value="MFS"/>
</dbReference>
<dbReference type="CDD" id="cd17503">
    <property type="entry name" value="MFS_LmrB_MDR_like"/>
    <property type="match status" value="1"/>
</dbReference>
<dbReference type="PANTHER" id="PTHR23501:SF174">
    <property type="entry name" value="MULTIDRUG EXPORT PROTEIN EMRB-RELATED"/>
    <property type="match status" value="1"/>
</dbReference>
<comment type="subcellular location">
    <subcellularLocation>
        <location evidence="1">Cell membrane</location>
        <topology evidence="1">Multi-pass membrane protein</topology>
    </subcellularLocation>
</comment>
<dbReference type="GO" id="GO:0022857">
    <property type="term" value="F:transmembrane transporter activity"/>
    <property type="evidence" value="ECO:0007669"/>
    <property type="project" value="InterPro"/>
</dbReference>
<feature type="transmembrane region" description="Helical" evidence="7">
    <location>
        <begin position="147"/>
        <end position="170"/>
    </location>
</feature>
<feature type="transmembrane region" description="Helical" evidence="7">
    <location>
        <begin position="177"/>
        <end position="197"/>
    </location>
</feature>
<keyword evidence="5 7" id="KW-1133">Transmembrane helix</keyword>
<dbReference type="InterPro" id="IPR004638">
    <property type="entry name" value="EmrB-like"/>
</dbReference>
<evidence type="ECO:0000256" key="4">
    <source>
        <dbReference type="ARBA" id="ARBA00022692"/>
    </source>
</evidence>
<evidence type="ECO:0000256" key="1">
    <source>
        <dbReference type="ARBA" id="ARBA00004651"/>
    </source>
</evidence>
<feature type="transmembrane region" description="Helical" evidence="7">
    <location>
        <begin position="61"/>
        <end position="80"/>
    </location>
</feature>
<feature type="transmembrane region" description="Helical" evidence="7">
    <location>
        <begin position="217"/>
        <end position="236"/>
    </location>
</feature>
<evidence type="ECO:0000256" key="5">
    <source>
        <dbReference type="ARBA" id="ARBA00022989"/>
    </source>
</evidence>
<dbReference type="OrthoDB" id="9812221at2"/>
<feature type="transmembrane region" description="Helical" evidence="7">
    <location>
        <begin position="248"/>
        <end position="267"/>
    </location>
</feature>
<protein>
    <submittedName>
        <fullName evidence="9">DHA2 family efflux MFS transporter permease subunit</fullName>
    </submittedName>
</protein>
<dbReference type="SUPFAM" id="SSF103473">
    <property type="entry name" value="MFS general substrate transporter"/>
    <property type="match status" value="1"/>
</dbReference>
<keyword evidence="3" id="KW-1003">Cell membrane</keyword>
<keyword evidence="6 7" id="KW-0472">Membrane</keyword>
<feature type="transmembrane region" description="Helical" evidence="7">
    <location>
        <begin position="89"/>
        <end position="116"/>
    </location>
</feature>
<dbReference type="PANTHER" id="PTHR23501">
    <property type="entry name" value="MAJOR FACILITATOR SUPERFAMILY"/>
    <property type="match status" value="1"/>
</dbReference>
<accession>A0A4Y8RTG3</accession>
<feature type="transmembrane region" description="Helical" evidence="7">
    <location>
        <begin position="384"/>
        <end position="405"/>
    </location>
</feature>
<dbReference type="GO" id="GO:0005886">
    <property type="term" value="C:plasma membrane"/>
    <property type="evidence" value="ECO:0007669"/>
    <property type="project" value="UniProtKB-SubCell"/>
</dbReference>
<evidence type="ECO:0000256" key="2">
    <source>
        <dbReference type="ARBA" id="ARBA00022448"/>
    </source>
</evidence>
<feature type="transmembrane region" description="Helical" evidence="7">
    <location>
        <begin position="351"/>
        <end position="372"/>
    </location>
</feature>
<dbReference type="PRINTS" id="PR01036">
    <property type="entry name" value="TCRTETB"/>
</dbReference>
<evidence type="ECO:0000313" key="9">
    <source>
        <dbReference type="EMBL" id="TFF27589.1"/>
    </source>
</evidence>
<evidence type="ECO:0000313" key="10">
    <source>
        <dbReference type="Proteomes" id="UP000298179"/>
    </source>
</evidence>
<feature type="transmembrane region" description="Helical" evidence="7">
    <location>
        <begin position="496"/>
        <end position="517"/>
    </location>
</feature>
<dbReference type="PROSITE" id="PS50850">
    <property type="entry name" value="MFS"/>
    <property type="match status" value="1"/>
</dbReference>
<feature type="transmembrane region" description="Helical" evidence="7">
    <location>
        <begin position="21"/>
        <end position="41"/>
    </location>
</feature>
<feature type="transmembrane region" description="Helical" evidence="7">
    <location>
        <begin position="417"/>
        <end position="437"/>
    </location>
</feature>
<dbReference type="Gene3D" id="1.20.1720.10">
    <property type="entry name" value="Multidrug resistance protein D"/>
    <property type="match status" value="1"/>
</dbReference>
<keyword evidence="2" id="KW-0813">Transport</keyword>
<dbReference type="Pfam" id="PF07690">
    <property type="entry name" value="MFS_1"/>
    <property type="match status" value="1"/>
</dbReference>
<dbReference type="Proteomes" id="UP000298179">
    <property type="component" value="Unassembled WGS sequence"/>
</dbReference>
<feature type="transmembrane region" description="Helical" evidence="7">
    <location>
        <begin position="287"/>
        <end position="307"/>
    </location>
</feature>
<feature type="transmembrane region" description="Helical" evidence="7">
    <location>
        <begin position="319"/>
        <end position="339"/>
    </location>
</feature>
<keyword evidence="4 7" id="KW-0812">Transmembrane</keyword>
<keyword evidence="10" id="KW-1185">Reference proteome</keyword>
<gene>
    <name evidence="9" type="ORF">E3C22_03795</name>
</gene>
<proteinExistence type="predicted"/>
<dbReference type="NCBIfam" id="TIGR00711">
    <property type="entry name" value="efflux_EmrB"/>
    <property type="match status" value="1"/>
</dbReference>
<evidence type="ECO:0000259" key="8">
    <source>
        <dbReference type="PROSITE" id="PS50850"/>
    </source>
</evidence>
<dbReference type="InterPro" id="IPR020846">
    <property type="entry name" value="MFS_dom"/>
</dbReference>
<sequence>MAGQRRSGDLPRSAAGLGGPWLMTAVVSVATFMEILDTSIANVALDNISGNLGVSTDQGTWLVTSYLVANAIIIPISGFLSKAIGRKRYFLISVALFTVSSMLCAFAPNLGLLILARVFQGMGGGGLAPVEQSMIADSFPPEKRGPAFAAFGLVVVVAPIIGPTIGGYITDTISWHWIFLINVPVGIAAFVATVFVVREPPALIEETRALRERGLRIDWVGFLLTAIGLAGLLIMLDRGQTEDWFSSHLIVAMAFLAVVGLGGMIVWEINHDDPIVPLPLLANRNFAITVLLMLMLGVLVFGTIQLVPQMLQQIYGYTAYDAGLALTYGGAIALIGMPISGQLIGKVDTRVLLFPAFAVQAYAFWLFSSFSVNSTFADAAWGRFFISIGLPFLFIPISTVAYVGLKPGEADKASAMLNFFRNLGGAFGISLAQTLLARREQFHQSRMTETLSGLNPNYAEEIATLTRAHGGDQQAALATFYQEVQRQAAMLSYDEVFHILMWAVIVVLPLILVLKVARTQTGSAPPAH</sequence>
<dbReference type="AlphaFoldDB" id="A0A4Y8RTG3"/>
<evidence type="ECO:0000256" key="6">
    <source>
        <dbReference type="ARBA" id="ARBA00023136"/>
    </source>
</evidence>
<evidence type="ECO:0000256" key="3">
    <source>
        <dbReference type="ARBA" id="ARBA00022475"/>
    </source>
</evidence>
<name>A0A4Y8RTG3_9HYPH</name>